<sequence>MPRNIIFTPVSRPAQPAPAVQLTLAPKVILASAAPVSSCMGSR</sequence>
<proteinExistence type="predicted"/>
<dbReference type="EMBL" id="MN740662">
    <property type="protein sequence ID" value="QHU06680.1"/>
    <property type="molecule type" value="Genomic_DNA"/>
</dbReference>
<reference evidence="1" key="1">
    <citation type="journal article" date="2020" name="Nature">
        <title>Giant virus diversity and host interactions through global metagenomics.</title>
        <authorList>
            <person name="Schulz F."/>
            <person name="Roux S."/>
            <person name="Paez-Espino D."/>
            <person name="Jungbluth S."/>
            <person name="Walsh D.A."/>
            <person name="Denef V.J."/>
            <person name="McMahon K.D."/>
            <person name="Konstantinidis K.T."/>
            <person name="Eloe-Fadrosh E.A."/>
            <person name="Kyrpides N.C."/>
            <person name="Woyke T."/>
        </authorList>
    </citation>
    <scope>NUCLEOTIDE SEQUENCE</scope>
    <source>
        <strain evidence="1">GVMAG-S-1035315-10</strain>
    </source>
</reference>
<name>A0A6C0JPQ3_9ZZZZ</name>
<evidence type="ECO:0000313" key="1">
    <source>
        <dbReference type="EMBL" id="QHU06680.1"/>
    </source>
</evidence>
<accession>A0A6C0JPQ3</accession>
<protein>
    <submittedName>
        <fullName evidence="1">Uncharacterized protein</fullName>
    </submittedName>
</protein>
<organism evidence="1">
    <name type="scientific">viral metagenome</name>
    <dbReference type="NCBI Taxonomy" id="1070528"/>
    <lineage>
        <taxon>unclassified sequences</taxon>
        <taxon>metagenomes</taxon>
        <taxon>organismal metagenomes</taxon>
    </lineage>
</organism>
<dbReference type="AlphaFoldDB" id="A0A6C0JPQ3"/>